<protein>
    <submittedName>
        <fullName evidence="2">DUF2087 domain-containing protein</fullName>
    </submittedName>
</protein>
<comment type="caution">
    <text evidence="2">The sequence shown here is derived from an EMBL/GenBank/DDBJ whole genome shotgun (WGS) entry which is preliminary data.</text>
</comment>
<name>A0ABT3TXA6_9ACTN</name>
<accession>A0ABT3TXA6</accession>
<dbReference type="EMBL" id="JAPHNL010000229">
    <property type="protein sequence ID" value="MCX3061683.1"/>
    <property type="molecule type" value="Genomic_DNA"/>
</dbReference>
<evidence type="ECO:0000313" key="3">
    <source>
        <dbReference type="Proteomes" id="UP001163064"/>
    </source>
</evidence>
<organism evidence="2 3">
    <name type="scientific">Streptomyces beihaiensis</name>
    <dbReference type="NCBI Taxonomy" id="2984495"/>
    <lineage>
        <taxon>Bacteria</taxon>
        <taxon>Bacillati</taxon>
        <taxon>Actinomycetota</taxon>
        <taxon>Actinomycetes</taxon>
        <taxon>Kitasatosporales</taxon>
        <taxon>Streptomycetaceae</taxon>
        <taxon>Streptomyces</taxon>
    </lineage>
</organism>
<reference evidence="2" key="1">
    <citation type="submission" date="2022-10" db="EMBL/GenBank/DDBJ databases">
        <title>Streptomyces beihaiensis sp. nov., a chitin degrading actinobacterium, isolated from shrimp pond soil.</title>
        <authorList>
            <person name="Xie J."/>
            <person name="Shen N."/>
        </authorList>
    </citation>
    <scope>NUCLEOTIDE SEQUENCE</scope>
    <source>
        <strain evidence="2">GXMU-J5</strain>
    </source>
</reference>
<proteinExistence type="predicted"/>
<sequence>MPVRTSVRRDLLVHLTETLFDADRAYSEREVNEVLRSVHDDTAALRRYCVEGGLLVREQDGSDYRVPQHA</sequence>
<evidence type="ECO:0000313" key="2">
    <source>
        <dbReference type="EMBL" id="MCX3061683.1"/>
    </source>
</evidence>
<dbReference type="Proteomes" id="UP001163064">
    <property type="component" value="Unassembled WGS sequence"/>
</dbReference>
<evidence type="ECO:0000259" key="1">
    <source>
        <dbReference type="Pfam" id="PF09860"/>
    </source>
</evidence>
<dbReference type="Pfam" id="PF09860">
    <property type="entry name" value="DUF2087"/>
    <property type="match status" value="1"/>
</dbReference>
<gene>
    <name evidence="2" type="ORF">OFY01_18325</name>
</gene>
<dbReference type="InterPro" id="IPR018656">
    <property type="entry name" value="DUF2087"/>
</dbReference>
<keyword evidence="3" id="KW-1185">Reference proteome</keyword>
<feature type="domain" description="DUF2087" evidence="1">
    <location>
        <begin position="1"/>
        <end position="65"/>
    </location>
</feature>